<protein>
    <submittedName>
        <fullName evidence="3">Uncharacterized protein</fullName>
    </submittedName>
</protein>
<feature type="domain" description="Exportin-1/Importin-beta-like" evidence="1">
    <location>
        <begin position="113"/>
        <end position="277"/>
    </location>
</feature>
<dbReference type="Pfam" id="PF08389">
    <property type="entry name" value="Xpo1"/>
    <property type="match status" value="1"/>
</dbReference>
<dbReference type="Pfam" id="PF19273">
    <property type="entry name" value="Exportin-5"/>
    <property type="match status" value="1"/>
</dbReference>
<dbReference type="PANTHER" id="PTHR11223:SF3">
    <property type="entry name" value="EXPORTIN-5"/>
    <property type="match status" value="1"/>
</dbReference>
<comment type="caution">
    <text evidence="3">The sequence shown here is derived from an EMBL/GenBank/DDBJ whole genome shotgun (WGS) entry which is preliminary data.</text>
</comment>
<dbReference type="Gene3D" id="1.25.10.10">
    <property type="entry name" value="Leucine-rich Repeat Variant"/>
    <property type="match status" value="1"/>
</dbReference>
<dbReference type="InterPro" id="IPR045478">
    <property type="entry name" value="Exportin-5_C"/>
</dbReference>
<dbReference type="InterPro" id="IPR016024">
    <property type="entry name" value="ARM-type_fold"/>
</dbReference>
<dbReference type="SUPFAM" id="SSF48371">
    <property type="entry name" value="ARM repeat"/>
    <property type="match status" value="1"/>
</dbReference>
<evidence type="ECO:0000259" key="1">
    <source>
        <dbReference type="Pfam" id="PF08389"/>
    </source>
</evidence>
<proteinExistence type="predicted"/>
<name>A0AAW1PLA8_9CHLO</name>
<dbReference type="GO" id="GO:0006611">
    <property type="term" value="P:protein export from nucleus"/>
    <property type="evidence" value="ECO:0007669"/>
    <property type="project" value="InterPro"/>
</dbReference>
<evidence type="ECO:0000259" key="2">
    <source>
        <dbReference type="Pfam" id="PF19273"/>
    </source>
</evidence>
<dbReference type="GO" id="GO:0006405">
    <property type="term" value="P:RNA export from nucleus"/>
    <property type="evidence" value="ECO:0007669"/>
    <property type="project" value="TreeGrafter"/>
</dbReference>
<dbReference type="EMBL" id="JALJOQ010000015">
    <property type="protein sequence ID" value="KAK9810580.1"/>
    <property type="molecule type" value="Genomic_DNA"/>
</dbReference>
<reference evidence="3 4" key="1">
    <citation type="journal article" date="2024" name="Nat. Commun.">
        <title>Phylogenomics reveals the evolutionary origins of lichenization in chlorophyte algae.</title>
        <authorList>
            <person name="Puginier C."/>
            <person name="Libourel C."/>
            <person name="Otte J."/>
            <person name="Skaloud P."/>
            <person name="Haon M."/>
            <person name="Grisel S."/>
            <person name="Petersen M."/>
            <person name="Berrin J.G."/>
            <person name="Delaux P.M."/>
            <person name="Dal Grande F."/>
            <person name="Keller J."/>
        </authorList>
    </citation>
    <scope>NUCLEOTIDE SEQUENCE [LARGE SCALE GENOMIC DNA]</scope>
    <source>
        <strain evidence="3 4">SAG 2036</strain>
    </source>
</reference>
<gene>
    <name evidence="3" type="ORF">WJX73_001776</name>
</gene>
<organism evidence="3 4">
    <name type="scientific">Symbiochloris irregularis</name>
    <dbReference type="NCBI Taxonomy" id="706552"/>
    <lineage>
        <taxon>Eukaryota</taxon>
        <taxon>Viridiplantae</taxon>
        <taxon>Chlorophyta</taxon>
        <taxon>core chlorophytes</taxon>
        <taxon>Trebouxiophyceae</taxon>
        <taxon>Trebouxiales</taxon>
        <taxon>Trebouxiaceae</taxon>
        <taxon>Symbiochloris</taxon>
    </lineage>
</organism>
<dbReference type="InterPro" id="IPR011989">
    <property type="entry name" value="ARM-like"/>
</dbReference>
<evidence type="ECO:0000313" key="3">
    <source>
        <dbReference type="EMBL" id="KAK9810580.1"/>
    </source>
</evidence>
<dbReference type="GO" id="GO:0042565">
    <property type="term" value="C:RNA nuclear export complex"/>
    <property type="evidence" value="ECO:0007669"/>
    <property type="project" value="TreeGrafter"/>
</dbReference>
<dbReference type="PANTHER" id="PTHR11223">
    <property type="entry name" value="EXPORTIN 1/5"/>
    <property type="match status" value="1"/>
</dbReference>
<dbReference type="AlphaFoldDB" id="A0AAW1PLA8"/>
<dbReference type="GO" id="GO:0005737">
    <property type="term" value="C:cytoplasm"/>
    <property type="evidence" value="ECO:0007669"/>
    <property type="project" value="TreeGrafter"/>
</dbReference>
<dbReference type="InterPro" id="IPR013598">
    <property type="entry name" value="Exportin-1/Importin-b-like"/>
</dbReference>
<sequence length="1164" mass="126790">MQVADVQVHEIISAIRGLSTPAASVNERAASQKILTQVRDADADFQLAVALHLLAGSQPIEVQHYGYQVLDRLAAERAHSPQSALSAQQNALLAQTAFQMVGQACLPGTTWSIRMKAAALLAVVCKHGYPATAPGQSSPWHMLLPELLKLGSQGPVHMQMACMVIRGYVEECNNFGDCQQQGVRRQQMLDLADTLHASLGFLKQVVEYGFHAAKQAIAAGALQAAQAYADAVNASLDAIAAHMEWCPFAPLMARGIVPALDYLARMDDFCIKACQCLKLLALRRQGQEEEVFQGAMRAVGEALLGVSDQLLQSTLPAAGPLAEFAQLLAESMTTYGTMHLGCLQSADNQLAFMRQMMRLAQHSNLKLAAAVLPFWTFALSEAEPKAKIQAPPKTWLLDMAGKFAGDLSNLACNWMYSKKPAPENFDEPQEWQRFLTDFRRELTVIMKHISRRMPQPALAAASQRVQAALSACTSSAVAVEACVSQLEAAVALLVCVVPAIAEEQLKMEDSARNGPIVDALENLMRPFLATRLADPAYFTAQSTALESLAPVTALRPQLAPALIDRVCDMLAHMPLSFGPGLGPPARLPPGWKTRFTARQAVDGVLLAHAKAAPKAFLQHQDKLRGMMVALSQQGIVWVSDTNVMCDALLAAAAAADPPSQSQVVDSVLAPIRAVWTSTEWQQRLSSEEAFLACFMPLQPDPDVGVQVGGGLARWELYHQIQLLERAAKRLPATGPPSEGQSLPPAGQIGCAGWHALNAHMDWVLPVMLQLIKCLHSLGTPEVQASIAPALAALDVSPKERALHLRISASRVPPEEETTLGGSLISSLRSWLRQIREMVYHTLGFMPSQVPGFAGTQQHAQLWRQALTSHLAVMSTQHLRILVRHVVIPTVSHIQTHEDRSAWVLPILDPILRNNMQRLCADWDATRAGQKEANGHHLLNDVAAKDGIVQEHFLRELTSEHLILLGHLHDGGQQGCTLTWLLQHSPDTALVGIWTAISALWWPHLEGISKALQFCKLMVPYAKQVERLAEWVSRDMLRGAIAALAASLGGAAQDVITLTRDIIALRLPASRQVLMELPGASERLVEEFYRRFEGASQDKDARNAVKSYLHAAGAEEHMQLLHKWRPAVAPATFFSTKHLDRQQERARAQANGAPDFIGIAATAGI</sequence>
<dbReference type="GO" id="GO:0005049">
    <property type="term" value="F:nuclear export signal receptor activity"/>
    <property type="evidence" value="ECO:0007669"/>
    <property type="project" value="InterPro"/>
</dbReference>
<evidence type="ECO:0000313" key="4">
    <source>
        <dbReference type="Proteomes" id="UP001465755"/>
    </source>
</evidence>
<accession>A0AAW1PLA8</accession>
<keyword evidence="4" id="KW-1185">Reference proteome</keyword>
<dbReference type="GO" id="GO:0005634">
    <property type="term" value="C:nucleus"/>
    <property type="evidence" value="ECO:0007669"/>
    <property type="project" value="TreeGrafter"/>
</dbReference>
<feature type="domain" description="Exportin-5 C-terminal" evidence="2">
    <location>
        <begin position="323"/>
        <end position="1115"/>
    </location>
</feature>
<dbReference type="InterPro" id="IPR045065">
    <property type="entry name" value="XPO1/5"/>
</dbReference>
<dbReference type="Proteomes" id="UP001465755">
    <property type="component" value="Unassembled WGS sequence"/>
</dbReference>
<dbReference type="GO" id="GO:0003723">
    <property type="term" value="F:RNA binding"/>
    <property type="evidence" value="ECO:0007669"/>
    <property type="project" value="TreeGrafter"/>
</dbReference>